<dbReference type="Pfam" id="PF02213">
    <property type="entry name" value="GYF"/>
    <property type="match status" value="1"/>
</dbReference>
<dbReference type="PROSITE" id="PS51925">
    <property type="entry name" value="SWIB_MDM2"/>
    <property type="match status" value="1"/>
</dbReference>
<evidence type="ECO:0000313" key="5">
    <source>
        <dbReference type="Proteomes" id="UP001634007"/>
    </source>
</evidence>
<dbReference type="PROSITE" id="PS50829">
    <property type="entry name" value="GYF"/>
    <property type="match status" value="1"/>
</dbReference>
<dbReference type="PANTHER" id="PTHR46851">
    <property type="entry name" value="OS01G0884500 PROTEIN"/>
    <property type="match status" value="1"/>
</dbReference>
<dbReference type="InterPro" id="IPR003121">
    <property type="entry name" value="SWIB_MDM2_domain"/>
</dbReference>
<evidence type="ECO:0000313" key="4">
    <source>
        <dbReference type="EMBL" id="KAL3729130.1"/>
    </source>
</evidence>
<dbReference type="EMBL" id="JBJKBG010000008">
    <property type="protein sequence ID" value="KAL3729130.1"/>
    <property type="molecule type" value="Genomic_DNA"/>
</dbReference>
<dbReference type="Pfam" id="PF03126">
    <property type="entry name" value="Plus-3"/>
    <property type="match status" value="1"/>
</dbReference>
<dbReference type="PANTHER" id="PTHR46851:SF11">
    <property type="entry name" value="GYF DOMAIN-CONTAINING PROTEIN"/>
    <property type="match status" value="1"/>
</dbReference>
<sequence length="586" mass="66636">MDGGVETEPITWVEQCDGPINSPMPQKRKYQHRKKEFVGWGSRQLIEFLKSIGKDTRQQIPQADVAAVITNYVNDNKLVHPQKKKRVVCDERLRSLFGRKTISRLQIHDLLEGHYAENLEQSDDDFLFSSGDEDLTPKPSLPQRKTPKKRKVVESSESCFAAVVPDNIKLVYLKRSLVQLLCKDSVSFEGKVVGSFVRVKSDPNDYLQKNSYQLLQVTGVTGATGTTDTGTQVLLQVAGLFRDIPISMLSDENFAEEECEDLRQRVKDGLLKRPTVAAPIADHTGLPLGLKGKVEFEERARILHEDIMKHWLPRELALLESRIERANEKGWRKELFEYLERRKLLQTAEEQSRLLREIPEVIADGIEIDSTDSPDELEEITTSPITLHRESSQEAKCATMGNIVPVTKIPWMTNLEGYQNGIHVSEYKKQVVASQTNEEGPGKMEKQVFQGTEDEKIRATQKSEECEQQPITEISKEERRVVVESNDFHGTKDKSVQTQKVVIDLVSDDEDVDPRSCQSQSHDDDLESLIWHYADPQGEVQGPFSLATLKRWSLEYFPPDFKIWKVGESQSKAILLTDILCSMCSK</sequence>
<dbReference type="Pfam" id="PF25980">
    <property type="entry name" value="NERD_plant"/>
    <property type="match status" value="1"/>
</dbReference>
<dbReference type="InterPro" id="IPR058668">
    <property type="entry name" value="NERD_dom"/>
</dbReference>
<dbReference type="Proteomes" id="UP001634007">
    <property type="component" value="Unassembled WGS sequence"/>
</dbReference>
<dbReference type="InterPro" id="IPR045894">
    <property type="entry name" value="At5g08430-like"/>
</dbReference>
<accession>A0ABD3JNH5</accession>
<proteinExistence type="predicted"/>
<protein>
    <submittedName>
        <fullName evidence="4">Uncharacterized protein</fullName>
    </submittedName>
</protein>
<dbReference type="AlphaFoldDB" id="A0ABD3JNH5"/>
<dbReference type="PROSITE" id="PS51360">
    <property type="entry name" value="PLUS3"/>
    <property type="match status" value="1"/>
</dbReference>
<feature type="domain" description="GYF" evidence="1">
    <location>
        <begin position="528"/>
        <end position="581"/>
    </location>
</feature>
<name>A0ABD3JNH5_EUCGL</name>
<dbReference type="SUPFAM" id="SSF159042">
    <property type="entry name" value="Plus3-like"/>
    <property type="match status" value="1"/>
</dbReference>
<feature type="domain" description="Plus3" evidence="2">
    <location>
        <begin position="162"/>
        <end position="291"/>
    </location>
</feature>
<dbReference type="SUPFAM" id="SSF47592">
    <property type="entry name" value="SWIB/MDM2 domain"/>
    <property type="match status" value="1"/>
</dbReference>
<reference evidence="4 5" key="1">
    <citation type="submission" date="2024-11" db="EMBL/GenBank/DDBJ databases">
        <title>Chromosome-level genome assembly of Eucalyptus globulus Labill. provides insights into its genome evolution.</title>
        <authorList>
            <person name="Li X."/>
        </authorList>
    </citation>
    <scope>NUCLEOTIDE SEQUENCE [LARGE SCALE GENOMIC DNA]</scope>
    <source>
        <strain evidence="4">CL2024</strain>
        <tissue evidence="4">Fresh tender leaves</tissue>
    </source>
</reference>
<evidence type="ECO:0000259" key="3">
    <source>
        <dbReference type="PROSITE" id="PS51925"/>
    </source>
</evidence>
<dbReference type="Pfam" id="PF02201">
    <property type="entry name" value="SWIB"/>
    <property type="match status" value="1"/>
</dbReference>
<dbReference type="Gene3D" id="1.10.245.10">
    <property type="entry name" value="SWIB/MDM2 domain"/>
    <property type="match status" value="1"/>
</dbReference>
<dbReference type="SMART" id="SM00444">
    <property type="entry name" value="GYF"/>
    <property type="match status" value="1"/>
</dbReference>
<feature type="domain" description="DM2" evidence="3">
    <location>
        <begin position="37"/>
        <end position="117"/>
    </location>
</feature>
<evidence type="ECO:0000259" key="1">
    <source>
        <dbReference type="PROSITE" id="PS50829"/>
    </source>
</evidence>
<dbReference type="InterPro" id="IPR036128">
    <property type="entry name" value="Plus3-like_sf"/>
</dbReference>
<evidence type="ECO:0000259" key="2">
    <source>
        <dbReference type="PROSITE" id="PS51360"/>
    </source>
</evidence>
<dbReference type="InterPro" id="IPR004343">
    <property type="entry name" value="Plus-3_dom"/>
</dbReference>
<dbReference type="Gene3D" id="3.90.70.200">
    <property type="entry name" value="Plus-3 domain"/>
    <property type="match status" value="1"/>
</dbReference>
<organism evidence="4 5">
    <name type="scientific">Eucalyptus globulus</name>
    <name type="common">Tasmanian blue gum</name>
    <dbReference type="NCBI Taxonomy" id="34317"/>
    <lineage>
        <taxon>Eukaryota</taxon>
        <taxon>Viridiplantae</taxon>
        <taxon>Streptophyta</taxon>
        <taxon>Embryophyta</taxon>
        <taxon>Tracheophyta</taxon>
        <taxon>Spermatophyta</taxon>
        <taxon>Magnoliopsida</taxon>
        <taxon>eudicotyledons</taxon>
        <taxon>Gunneridae</taxon>
        <taxon>Pentapetalae</taxon>
        <taxon>rosids</taxon>
        <taxon>malvids</taxon>
        <taxon>Myrtales</taxon>
        <taxon>Myrtaceae</taxon>
        <taxon>Myrtoideae</taxon>
        <taxon>Eucalypteae</taxon>
        <taxon>Eucalyptus</taxon>
    </lineage>
</organism>
<comment type="caution">
    <text evidence="4">The sequence shown here is derived from an EMBL/GenBank/DDBJ whole genome shotgun (WGS) entry which is preliminary data.</text>
</comment>
<keyword evidence="5" id="KW-1185">Reference proteome</keyword>
<dbReference type="SUPFAM" id="SSF55277">
    <property type="entry name" value="GYF domain"/>
    <property type="match status" value="1"/>
</dbReference>
<gene>
    <name evidence="4" type="ORF">ACJRO7_033688</name>
</gene>
<dbReference type="InterPro" id="IPR035445">
    <property type="entry name" value="GYF-like_dom_sf"/>
</dbReference>
<dbReference type="Gene3D" id="3.30.1490.40">
    <property type="match status" value="1"/>
</dbReference>
<dbReference type="InterPro" id="IPR003169">
    <property type="entry name" value="GYF"/>
</dbReference>
<dbReference type="SMART" id="SM00719">
    <property type="entry name" value="Plus3"/>
    <property type="match status" value="1"/>
</dbReference>
<dbReference type="CDD" id="cd10567">
    <property type="entry name" value="SWIB-MDM2_like"/>
    <property type="match status" value="1"/>
</dbReference>
<dbReference type="InterPro" id="IPR036885">
    <property type="entry name" value="SWIB_MDM2_dom_sf"/>
</dbReference>